<accession>A0ABQ8FGZ7</accession>
<reference evidence="2 3" key="1">
    <citation type="submission" date="2021-02" db="EMBL/GenBank/DDBJ databases">
        <title>Variation within the Batrachochytrium salamandrivorans European outbreak.</title>
        <authorList>
            <person name="Kelly M."/>
            <person name="Pasmans F."/>
            <person name="Shea T.P."/>
            <person name="Munoz J.F."/>
            <person name="Carranza S."/>
            <person name="Cuomo C.A."/>
            <person name="Martel A."/>
        </authorList>
    </citation>
    <scope>NUCLEOTIDE SEQUENCE [LARGE SCALE GENOMIC DNA]</scope>
    <source>
        <strain evidence="2 3">AMFP18/2</strain>
    </source>
</reference>
<dbReference type="Proteomes" id="UP001648503">
    <property type="component" value="Unassembled WGS sequence"/>
</dbReference>
<sequence length="410" mass="45299">MDIHHLPIELLQSILAYLTLQDYLTVRRLSRSLQAAIESLPGWTSTLIRVTRTGSLPSALAAIASDGISAWSTYFSLDQRRSQLGSEHVGSQRNLHDLNDGYGLSRRVVWLVHDIVHHRAVVMKLQLIWSALATRHSDDSNGGSGGRGLSSSTPGDLCLVMRLSTYACFSYTTDVGVALMIEAVGAPMGDCTSMYKGVVRLDPPLRYHQHRDGSPKPTRQRKELRLGRVCPLFIPRMLSVLYTTDDYGCEPKLRAEVAAGTAASRRLLLRHLAVSSRSGLSSSSSSTTTQDDEGMTQMVELWFRGGSTQAFLIEQCRLIESGAVLVITASFKREWTFTLKRRDRSTDCHGGKCIGGCRCDRRCDGFDDCLAKFDSTMRALSVYWSQMASFDIGCGVLPHMNLAGRLQTDV</sequence>
<dbReference type="SMART" id="SM00256">
    <property type="entry name" value="FBOX"/>
    <property type="match status" value="1"/>
</dbReference>
<keyword evidence="3" id="KW-1185">Reference proteome</keyword>
<dbReference type="SUPFAM" id="SSF81383">
    <property type="entry name" value="F-box domain"/>
    <property type="match status" value="1"/>
</dbReference>
<gene>
    <name evidence="2" type="ORF">BASA50_004005</name>
</gene>
<evidence type="ECO:0000313" key="3">
    <source>
        <dbReference type="Proteomes" id="UP001648503"/>
    </source>
</evidence>
<evidence type="ECO:0000313" key="2">
    <source>
        <dbReference type="EMBL" id="KAH6598124.1"/>
    </source>
</evidence>
<comment type="caution">
    <text evidence="2">The sequence shown here is derived from an EMBL/GenBank/DDBJ whole genome shotgun (WGS) entry which is preliminary data.</text>
</comment>
<dbReference type="EMBL" id="JAFCIX010000116">
    <property type="protein sequence ID" value="KAH6598124.1"/>
    <property type="molecule type" value="Genomic_DNA"/>
</dbReference>
<dbReference type="InterPro" id="IPR036047">
    <property type="entry name" value="F-box-like_dom_sf"/>
</dbReference>
<feature type="domain" description="F-box" evidence="1">
    <location>
        <begin position="1"/>
        <end position="46"/>
    </location>
</feature>
<name>A0ABQ8FGZ7_9FUNG</name>
<dbReference type="PROSITE" id="PS50181">
    <property type="entry name" value="FBOX"/>
    <property type="match status" value="1"/>
</dbReference>
<dbReference type="Pfam" id="PF00646">
    <property type="entry name" value="F-box"/>
    <property type="match status" value="1"/>
</dbReference>
<proteinExistence type="predicted"/>
<dbReference type="InterPro" id="IPR001810">
    <property type="entry name" value="F-box_dom"/>
</dbReference>
<protein>
    <recommendedName>
        <fullName evidence="1">F-box domain-containing protein</fullName>
    </recommendedName>
</protein>
<organism evidence="2 3">
    <name type="scientific">Batrachochytrium salamandrivorans</name>
    <dbReference type="NCBI Taxonomy" id="1357716"/>
    <lineage>
        <taxon>Eukaryota</taxon>
        <taxon>Fungi</taxon>
        <taxon>Fungi incertae sedis</taxon>
        <taxon>Chytridiomycota</taxon>
        <taxon>Chytridiomycota incertae sedis</taxon>
        <taxon>Chytridiomycetes</taxon>
        <taxon>Rhizophydiales</taxon>
        <taxon>Rhizophydiales incertae sedis</taxon>
        <taxon>Batrachochytrium</taxon>
    </lineage>
</organism>
<evidence type="ECO:0000259" key="1">
    <source>
        <dbReference type="PROSITE" id="PS50181"/>
    </source>
</evidence>